<dbReference type="GO" id="GO:0036002">
    <property type="term" value="F:pre-mRNA binding"/>
    <property type="evidence" value="ECO:0007669"/>
    <property type="project" value="TreeGrafter"/>
</dbReference>
<keyword evidence="10" id="KW-0539">Nucleus</keyword>
<evidence type="ECO:0000256" key="10">
    <source>
        <dbReference type="ARBA" id="ARBA00023242"/>
    </source>
</evidence>
<keyword evidence="7 12" id="KW-0862">Zinc</keyword>
<dbReference type="AlphaFoldDB" id="A0A8J2X6Z2"/>
<feature type="zinc finger region" description="C3H1-type" evidence="12">
    <location>
        <begin position="122"/>
        <end position="144"/>
    </location>
</feature>
<keyword evidence="4 12" id="KW-0479">Metal-binding</keyword>
<dbReference type="InterPro" id="IPR012677">
    <property type="entry name" value="Nucleotide-bd_a/b_plait_sf"/>
</dbReference>
<dbReference type="SUPFAM" id="SSF54928">
    <property type="entry name" value="RNA-binding domain, RBD"/>
    <property type="match status" value="1"/>
</dbReference>
<dbReference type="SMART" id="SM00456">
    <property type="entry name" value="WW"/>
    <property type="match status" value="2"/>
</dbReference>
<dbReference type="InterPro" id="IPR001202">
    <property type="entry name" value="WW_dom"/>
</dbReference>
<feature type="domain" description="C3H1-type" evidence="16">
    <location>
        <begin position="122"/>
        <end position="144"/>
    </location>
</feature>
<feature type="compositionally biased region" description="Basic and acidic residues" evidence="13">
    <location>
        <begin position="10"/>
        <end position="23"/>
    </location>
</feature>
<dbReference type="GO" id="GO:0017070">
    <property type="term" value="F:U6 snRNA binding"/>
    <property type="evidence" value="ECO:0007669"/>
    <property type="project" value="TreeGrafter"/>
</dbReference>
<feature type="region of interest" description="Disordered" evidence="13">
    <location>
        <begin position="1"/>
        <end position="110"/>
    </location>
</feature>
<evidence type="ECO:0000256" key="2">
    <source>
        <dbReference type="ARBA" id="ARBA00008024"/>
    </source>
</evidence>
<feature type="compositionally biased region" description="Basic and acidic residues" evidence="13">
    <location>
        <begin position="68"/>
        <end position="93"/>
    </location>
</feature>
<proteinExistence type="inferred from homology"/>
<feature type="domain" description="RRM" evidence="15">
    <location>
        <begin position="190"/>
        <end position="289"/>
    </location>
</feature>
<dbReference type="GO" id="GO:0000974">
    <property type="term" value="C:Prp19 complex"/>
    <property type="evidence" value="ECO:0007669"/>
    <property type="project" value="TreeGrafter"/>
</dbReference>
<dbReference type="PROSITE" id="PS01159">
    <property type="entry name" value="WW_DOMAIN_1"/>
    <property type="match status" value="1"/>
</dbReference>
<dbReference type="InterPro" id="IPR000504">
    <property type="entry name" value="RRM_dom"/>
</dbReference>
<protein>
    <recommendedName>
        <fullName evidence="19">Pre-mRNA-splicing factor RBM22</fullName>
    </recommendedName>
</protein>
<dbReference type="PROSITE" id="PS50102">
    <property type="entry name" value="RRM"/>
    <property type="match status" value="1"/>
</dbReference>
<sequence>MNRPKSYARLQKEAEEGNERLPENHGYGGSKVSARPAKRARVQVEEHEDIALRKEDEKSLHAMGLDANKLREIRSQYGSEERGGAERIADARPAHRKRSSTRCRPLQDCGATQGSDEGAKLFCLDFARGRCPDGPQCTHRHEIPRPRDDEDLEILNEDYDIFGRKRSLLTSHWERHHGKKEEGANSLRLTALFVTGLRAPARQRTELCGGRKGSGAKSIAGDLDSAVRKAFGAFGEVVETRVVLDSVRGHKCTVAYSSRSAAEFAKEAMTGQSLRPDGGELVQVRWAKEQASTSETGKFSFVDVHAGRAQPTPPAESLPEGWCSTYDAASRRTYYHDEDGSHVTWARPTERAPSVAHLPPLPPGWRRHFDAARGCVYYHNAASDATTWDRPS</sequence>
<evidence type="ECO:0000256" key="3">
    <source>
        <dbReference type="ARBA" id="ARBA00022664"/>
    </source>
</evidence>
<evidence type="ECO:0000256" key="11">
    <source>
        <dbReference type="PROSITE-ProRule" id="PRU00176"/>
    </source>
</evidence>
<evidence type="ECO:0000259" key="15">
    <source>
        <dbReference type="PROSITE" id="PS50102"/>
    </source>
</evidence>
<dbReference type="CDD" id="cd00201">
    <property type="entry name" value="WW"/>
    <property type="match status" value="1"/>
</dbReference>
<comment type="similarity">
    <text evidence="2">Belongs to the RRM CWC2 family.</text>
</comment>
<evidence type="ECO:0000259" key="14">
    <source>
        <dbReference type="PROSITE" id="PS50020"/>
    </source>
</evidence>
<keyword evidence="18" id="KW-1185">Reference proteome</keyword>
<dbReference type="PANTHER" id="PTHR14089:SF2">
    <property type="entry name" value="PRE-MRNA-SPLICING FACTOR CWC2"/>
    <property type="match status" value="1"/>
</dbReference>
<dbReference type="Proteomes" id="UP000789595">
    <property type="component" value="Unassembled WGS sequence"/>
</dbReference>
<evidence type="ECO:0000256" key="13">
    <source>
        <dbReference type="SAM" id="MobiDB-lite"/>
    </source>
</evidence>
<dbReference type="Pfam" id="PF00397">
    <property type="entry name" value="WW"/>
    <property type="match status" value="1"/>
</dbReference>
<evidence type="ECO:0000256" key="4">
    <source>
        <dbReference type="ARBA" id="ARBA00022723"/>
    </source>
</evidence>
<evidence type="ECO:0000256" key="8">
    <source>
        <dbReference type="ARBA" id="ARBA00022884"/>
    </source>
</evidence>
<dbReference type="GO" id="GO:0006397">
    <property type="term" value="P:mRNA processing"/>
    <property type="evidence" value="ECO:0007669"/>
    <property type="project" value="UniProtKB-KW"/>
</dbReference>
<dbReference type="Pfam" id="PF16131">
    <property type="entry name" value="Torus"/>
    <property type="match status" value="1"/>
</dbReference>
<name>A0A8J2X6Z2_9STRA</name>
<evidence type="ECO:0008006" key="19">
    <source>
        <dbReference type="Google" id="ProtNLM"/>
    </source>
</evidence>
<comment type="subcellular location">
    <subcellularLocation>
        <location evidence="1">Nucleus</location>
    </subcellularLocation>
</comment>
<reference evidence="17" key="1">
    <citation type="submission" date="2021-11" db="EMBL/GenBank/DDBJ databases">
        <authorList>
            <consortium name="Genoscope - CEA"/>
            <person name="William W."/>
        </authorList>
    </citation>
    <scope>NUCLEOTIDE SEQUENCE</scope>
</reference>
<keyword evidence="8 11" id="KW-0694">RNA-binding</keyword>
<keyword evidence="9" id="KW-0508">mRNA splicing</keyword>
<dbReference type="InterPro" id="IPR039171">
    <property type="entry name" value="Cwc2/Slt11"/>
</dbReference>
<dbReference type="EMBL" id="CAKKNE010000006">
    <property type="protein sequence ID" value="CAH0378999.1"/>
    <property type="molecule type" value="Genomic_DNA"/>
</dbReference>
<evidence type="ECO:0000256" key="9">
    <source>
        <dbReference type="ARBA" id="ARBA00023187"/>
    </source>
</evidence>
<dbReference type="InterPro" id="IPR032297">
    <property type="entry name" value="Torus"/>
</dbReference>
<keyword evidence="5" id="KW-0747">Spliceosome</keyword>
<dbReference type="InterPro" id="IPR035979">
    <property type="entry name" value="RBD_domain_sf"/>
</dbReference>
<evidence type="ECO:0000256" key="7">
    <source>
        <dbReference type="ARBA" id="ARBA00022833"/>
    </source>
</evidence>
<dbReference type="PANTHER" id="PTHR14089">
    <property type="entry name" value="PRE-MRNA-SPLICING FACTOR RBM22"/>
    <property type="match status" value="1"/>
</dbReference>
<gene>
    <name evidence="17" type="ORF">PECAL_6P06000</name>
</gene>
<comment type="caution">
    <text evidence="17">The sequence shown here is derived from an EMBL/GenBank/DDBJ whole genome shotgun (WGS) entry which is preliminary data.</text>
</comment>
<evidence type="ECO:0000256" key="6">
    <source>
        <dbReference type="ARBA" id="ARBA00022771"/>
    </source>
</evidence>
<dbReference type="PROSITE" id="PS50103">
    <property type="entry name" value="ZF_C3H1"/>
    <property type="match status" value="1"/>
</dbReference>
<organism evidence="17 18">
    <name type="scientific">Pelagomonas calceolata</name>
    <dbReference type="NCBI Taxonomy" id="35677"/>
    <lineage>
        <taxon>Eukaryota</taxon>
        <taxon>Sar</taxon>
        <taxon>Stramenopiles</taxon>
        <taxon>Ochrophyta</taxon>
        <taxon>Pelagophyceae</taxon>
        <taxon>Pelagomonadales</taxon>
        <taxon>Pelagomonadaceae</taxon>
        <taxon>Pelagomonas</taxon>
    </lineage>
</organism>
<dbReference type="InterPro" id="IPR036020">
    <property type="entry name" value="WW_dom_sf"/>
</dbReference>
<accession>A0A8J2X6Z2</accession>
<dbReference type="GO" id="GO:0071006">
    <property type="term" value="C:U2-type catalytic step 1 spliceosome"/>
    <property type="evidence" value="ECO:0007669"/>
    <property type="project" value="TreeGrafter"/>
</dbReference>
<keyword evidence="3" id="KW-0507">mRNA processing</keyword>
<evidence type="ECO:0000259" key="16">
    <source>
        <dbReference type="PROSITE" id="PS50103"/>
    </source>
</evidence>
<dbReference type="SUPFAM" id="SSF51045">
    <property type="entry name" value="WW domain"/>
    <property type="match status" value="2"/>
</dbReference>
<evidence type="ECO:0000256" key="5">
    <source>
        <dbReference type="ARBA" id="ARBA00022728"/>
    </source>
</evidence>
<evidence type="ECO:0000313" key="17">
    <source>
        <dbReference type="EMBL" id="CAH0378999.1"/>
    </source>
</evidence>
<dbReference type="GO" id="GO:0008270">
    <property type="term" value="F:zinc ion binding"/>
    <property type="evidence" value="ECO:0007669"/>
    <property type="project" value="UniProtKB-KW"/>
</dbReference>
<dbReference type="OrthoDB" id="10251848at2759"/>
<dbReference type="InterPro" id="IPR000571">
    <property type="entry name" value="Znf_CCCH"/>
</dbReference>
<keyword evidence="6 12" id="KW-0863">Zinc-finger</keyword>
<evidence type="ECO:0000256" key="1">
    <source>
        <dbReference type="ARBA" id="ARBA00004123"/>
    </source>
</evidence>
<dbReference type="GO" id="GO:0071007">
    <property type="term" value="C:U2-type catalytic step 2 spliceosome"/>
    <property type="evidence" value="ECO:0007669"/>
    <property type="project" value="TreeGrafter"/>
</dbReference>
<evidence type="ECO:0000256" key="12">
    <source>
        <dbReference type="PROSITE-ProRule" id="PRU00723"/>
    </source>
</evidence>
<evidence type="ECO:0000313" key="18">
    <source>
        <dbReference type="Proteomes" id="UP000789595"/>
    </source>
</evidence>
<dbReference type="GO" id="GO:0008380">
    <property type="term" value="P:RNA splicing"/>
    <property type="evidence" value="ECO:0007669"/>
    <property type="project" value="UniProtKB-KW"/>
</dbReference>
<feature type="domain" description="WW" evidence="14">
    <location>
        <begin position="359"/>
        <end position="392"/>
    </location>
</feature>
<dbReference type="Gene3D" id="3.30.70.330">
    <property type="match status" value="1"/>
</dbReference>
<dbReference type="Gene3D" id="2.20.70.10">
    <property type="match status" value="2"/>
</dbReference>
<feature type="compositionally biased region" description="Basic and acidic residues" evidence="13">
    <location>
        <begin position="42"/>
        <end position="60"/>
    </location>
</feature>
<feature type="domain" description="WW" evidence="14">
    <location>
        <begin position="316"/>
        <end position="350"/>
    </location>
</feature>
<dbReference type="PROSITE" id="PS50020">
    <property type="entry name" value="WW_DOMAIN_2"/>
    <property type="match status" value="2"/>
</dbReference>